<name>A0A1Z1M069_9FLOR</name>
<organism evidence="3">
    <name type="scientific">Dipterocladia arabiensis</name>
    <dbReference type="NCBI Taxonomy" id="2007176"/>
    <lineage>
        <taxon>Eukaryota</taxon>
        <taxon>Rhodophyta</taxon>
        <taxon>Florideophyceae</taxon>
        <taxon>Rhodymeniophycidae</taxon>
        <taxon>Ceramiales</taxon>
        <taxon>Dasyaceae</taxon>
        <taxon>Dipterocladia</taxon>
    </lineage>
</organism>
<dbReference type="EMBL" id="MF101408">
    <property type="protein sequence ID" value="ARW59366.1"/>
    <property type="molecule type" value="Genomic_DNA"/>
</dbReference>
<keyword evidence="1" id="KW-0812">Transmembrane</keyword>
<feature type="domain" description="Reverse transcriptase N-terminal" evidence="2">
    <location>
        <begin position="13"/>
        <end position="66"/>
    </location>
</feature>
<feature type="transmembrane region" description="Helical" evidence="1">
    <location>
        <begin position="297"/>
        <end position="323"/>
    </location>
</feature>
<dbReference type="InterPro" id="IPR025960">
    <property type="entry name" value="RVT_N"/>
</dbReference>
<keyword evidence="3" id="KW-0934">Plastid</keyword>
<evidence type="ECO:0000313" key="3">
    <source>
        <dbReference type="EMBL" id="ARW59366.1"/>
    </source>
</evidence>
<dbReference type="RefSeq" id="YP_009391222.1">
    <property type="nucleotide sequence ID" value="NC_035257.1"/>
</dbReference>
<dbReference type="GeneID" id="33352793"/>
<reference evidence="3" key="1">
    <citation type="journal article" date="2017" name="J. Phycol.">
        <title>Analysis of chloroplast genomes and a supermatrix inform reclassification of the Rhodomelaceae (Rhodophyta).</title>
        <authorList>
            <person name="Diaz-Tapia P."/>
            <person name="Maggs C.A."/>
            <person name="West J.A."/>
            <person name="Verbruggen H."/>
        </authorList>
    </citation>
    <scope>NUCLEOTIDE SEQUENCE</scope>
    <source>
        <strain evidence="3">DHO101</strain>
    </source>
</reference>
<evidence type="ECO:0000259" key="2">
    <source>
        <dbReference type="Pfam" id="PF13655"/>
    </source>
</evidence>
<evidence type="ECO:0000256" key="1">
    <source>
        <dbReference type="SAM" id="Phobius"/>
    </source>
</evidence>
<keyword evidence="1" id="KW-0472">Membrane</keyword>
<proteinExistence type="predicted"/>
<dbReference type="Pfam" id="PF13655">
    <property type="entry name" value="RVT_N"/>
    <property type="match status" value="1"/>
</dbReference>
<dbReference type="AlphaFoldDB" id="A0A1Z1M069"/>
<sequence>MVLYYNLSINTNWKLLPWKDIYTRIIIIQKKIYQASKSYNWQYLCKLQKYLINSNEAKIFSIKYIINQLYIYNKHKKKIKYKIKDKEKFIIFKVLFDVCQSSFFVIEKVKQYLIHLCIKPEWEAKFLFSHYETISINIINNFSIFDKYTNLFTNYLQDKNIVINYIKKKIKALKCLENLLYHNIYIDPQIHNKNIIEKIITNHFYYYNEYNLYLSQCFLININWYKLYLHKLNLLQNSNKFLINTSLTLKIIIEHFNKILTKNNIYYKCLIQNIKFYLHNHSKSIYNLINFKYLYKYTIIILIFLYFIRQIYPIINLIIYYIIKKQYKKICKALYSINVYNLNYNVYFYSKKIEYFYINYFNN</sequence>
<geneLocation type="chloroplast" evidence="3"/>
<keyword evidence="3" id="KW-0150">Chloroplast</keyword>
<gene>
    <name evidence="3" type="primary">ConsOrf5</name>
</gene>
<accession>A0A1Z1M069</accession>
<protein>
    <recommendedName>
        <fullName evidence="2">Reverse transcriptase N-terminal domain-containing protein</fullName>
    </recommendedName>
</protein>
<keyword evidence="1" id="KW-1133">Transmembrane helix</keyword>